<feature type="transmembrane region" description="Helical" evidence="1">
    <location>
        <begin position="20"/>
        <end position="43"/>
    </location>
</feature>
<keyword evidence="1" id="KW-0812">Transmembrane</keyword>
<feature type="transmembrane region" description="Helical" evidence="1">
    <location>
        <begin position="90"/>
        <end position="111"/>
    </location>
</feature>
<dbReference type="AlphaFoldDB" id="A0A6M6E5X5"/>
<name>A0A6M6E5X5_PRIMG</name>
<geneLocation type="plasmid" evidence="3">
    <name>pfdu301a</name>
</geneLocation>
<dbReference type="RefSeq" id="WP_171778946.1">
    <property type="nucleotide sequence ID" value="NZ_CP045273.1"/>
</dbReference>
<sequence length="112" mass="12680">MEKRNNISQIINTLKTEGDFKLSVLGIVTVVVYAFLAVGSSIIETKVPELTYYAHMMTAVYNVWMLVLLLWAIKVISKYGWAKTSSIPKIVLLCTVMFNGLYTVVSFYNLFT</sequence>
<keyword evidence="1" id="KW-0472">Membrane</keyword>
<evidence type="ECO:0000313" key="3">
    <source>
        <dbReference type="Proteomes" id="UP000501076"/>
    </source>
</evidence>
<keyword evidence="2" id="KW-0614">Plasmid</keyword>
<evidence type="ECO:0000313" key="2">
    <source>
        <dbReference type="EMBL" id="QJX80946.1"/>
    </source>
</evidence>
<dbReference type="Proteomes" id="UP000501076">
    <property type="component" value="Plasmid pFDU301A"/>
</dbReference>
<reference evidence="2 3" key="1">
    <citation type="submission" date="2019-10" db="EMBL/GenBank/DDBJ databases">
        <title>Complete genome sequences for adaption low water activity.</title>
        <authorList>
            <person name="Zhao L."/>
            <person name="Zhong J."/>
        </authorList>
    </citation>
    <scope>NUCLEOTIDE SEQUENCE [LARGE SCALE GENOMIC DNA]</scope>
    <source>
        <strain evidence="2 3">FDU301</strain>
        <plasmid evidence="3">pfdu301a</plasmid>
    </source>
</reference>
<dbReference type="EMBL" id="CP045273">
    <property type="protein sequence ID" value="QJX80946.1"/>
    <property type="molecule type" value="Genomic_DNA"/>
</dbReference>
<keyword evidence="1" id="KW-1133">Transmembrane helix</keyword>
<protein>
    <submittedName>
        <fullName evidence="2">Uncharacterized protein</fullName>
    </submittedName>
</protein>
<accession>A0A6M6E5X5</accession>
<evidence type="ECO:0000256" key="1">
    <source>
        <dbReference type="SAM" id="Phobius"/>
    </source>
</evidence>
<organism evidence="2 3">
    <name type="scientific">Priestia megaterium</name>
    <name type="common">Bacillus megaterium</name>
    <dbReference type="NCBI Taxonomy" id="1404"/>
    <lineage>
        <taxon>Bacteria</taxon>
        <taxon>Bacillati</taxon>
        <taxon>Bacillota</taxon>
        <taxon>Bacilli</taxon>
        <taxon>Bacillales</taxon>
        <taxon>Bacillaceae</taxon>
        <taxon>Priestia</taxon>
    </lineage>
</organism>
<proteinExistence type="predicted"/>
<gene>
    <name evidence="2" type="ORF">FDZ14_33180</name>
</gene>